<dbReference type="Proteomes" id="UP000663347">
    <property type="component" value="Chromosome"/>
</dbReference>
<dbReference type="AlphaFoldDB" id="A0A975AEI2"/>
<dbReference type="Pfam" id="PF01025">
    <property type="entry name" value="GrpE"/>
    <property type="match status" value="1"/>
</dbReference>
<evidence type="ECO:0000256" key="4">
    <source>
        <dbReference type="RuleBase" id="RU000639"/>
    </source>
</evidence>
<proteinExistence type="inferred from homology"/>
<dbReference type="CDD" id="cd00446">
    <property type="entry name" value="GrpE"/>
    <property type="match status" value="1"/>
</dbReference>
<keyword evidence="2 3" id="KW-0143">Chaperone</keyword>
<comment type="subcellular location">
    <subcellularLocation>
        <location evidence="3">Cytoplasm</location>
    </subcellularLocation>
</comment>
<dbReference type="GO" id="GO:0006457">
    <property type="term" value="P:protein folding"/>
    <property type="evidence" value="ECO:0007669"/>
    <property type="project" value="InterPro"/>
</dbReference>
<dbReference type="GO" id="GO:0051087">
    <property type="term" value="F:protein-folding chaperone binding"/>
    <property type="evidence" value="ECO:0007669"/>
    <property type="project" value="InterPro"/>
</dbReference>
<dbReference type="GO" id="GO:0042803">
    <property type="term" value="F:protein homodimerization activity"/>
    <property type="evidence" value="ECO:0007669"/>
    <property type="project" value="InterPro"/>
</dbReference>
<organism evidence="6 7">
    <name type="scientific">Candidatus Vidania fulgoroideorum</name>
    <dbReference type="NCBI Taxonomy" id="881286"/>
    <lineage>
        <taxon>Bacteria</taxon>
        <taxon>Pseudomonadati</taxon>
        <taxon>Pseudomonadota</taxon>
        <taxon>Betaproteobacteria</taxon>
        <taxon>Candidatus Vidania</taxon>
    </lineage>
</organism>
<evidence type="ECO:0000313" key="7">
    <source>
        <dbReference type="Proteomes" id="UP000663347"/>
    </source>
</evidence>
<dbReference type="GO" id="GO:0000774">
    <property type="term" value="F:adenyl-nucleotide exchange factor activity"/>
    <property type="evidence" value="ECO:0007669"/>
    <property type="project" value="InterPro"/>
</dbReference>
<dbReference type="EMBL" id="CP071412">
    <property type="protein sequence ID" value="QSW37942.1"/>
    <property type="molecule type" value="Genomic_DNA"/>
</dbReference>
<comment type="similarity">
    <text evidence="1 3 5">Belongs to the GrpE family.</text>
</comment>
<evidence type="ECO:0000256" key="1">
    <source>
        <dbReference type="ARBA" id="ARBA00009054"/>
    </source>
</evidence>
<comment type="function">
    <text evidence="3 4">Participates actively in the response to hyperosmotic and heat shock by preventing the aggregation of stress-denatured proteins, in association with DnaK and GrpE. It is the nucleotide exchange factor for DnaK and may function as a thermosensor. Unfolded proteins bind initially to DnaJ; upon interaction with the DnaJ-bound protein, DnaK hydrolyzes its bound ATP, resulting in the formation of a stable complex. GrpE releases ADP from DnaK; ATP binding to DnaK triggers the release of the substrate protein, thus completing the reaction cycle. Several rounds of ATP-dependent interactions between DnaJ, DnaK and GrpE are required for fully efficient folding.</text>
</comment>
<dbReference type="Gene3D" id="3.90.20.20">
    <property type="match status" value="1"/>
</dbReference>
<dbReference type="InterPro" id="IPR000740">
    <property type="entry name" value="GrpE"/>
</dbReference>
<reference evidence="6" key="1">
    <citation type="submission" date="2021-02" db="EMBL/GenBank/DDBJ databases">
        <authorList>
            <person name="Franco D."/>
        </authorList>
    </citation>
    <scope>NUCLEOTIDE SEQUENCE</scope>
    <source>
        <strain evidence="6">RANSCY</strain>
    </source>
</reference>
<dbReference type="SUPFAM" id="SSF51064">
    <property type="entry name" value="Head domain of nucleotide exchange factor GrpE"/>
    <property type="match status" value="1"/>
</dbReference>
<dbReference type="PANTHER" id="PTHR21237:SF23">
    <property type="entry name" value="GRPE PROTEIN HOMOLOG, MITOCHONDRIAL"/>
    <property type="match status" value="1"/>
</dbReference>
<gene>
    <name evidence="3" type="primary">grpE</name>
    <name evidence="6" type="ORF">JSR06_00580</name>
</gene>
<dbReference type="SUPFAM" id="SSF58014">
    <property type="entry name" value="Coiled-coil domain of nucleotide exchange factor GrpE"/>
    <property type="match status" value="1"/>
</dbReference>
<reference evidence="6" key="2">
    <citation type="submission" date="2021-03" db="EMBL/GenBank/DDBJ databases">
        <title>Alternative transmission patterns in independently acquired nutritional co-symbionts of Dictyopharidae planthoppers.</title>
        <authorList>
            <person name="Michalik A."/>
            <person name="Lukasik P."/>
        </authorList>
    </citation>
    <scope>NUCLEOTIDE SEQUENCE</scope>
    <source>
        <strain evidence="6">RANSCY</strain>
    </source>
</reference>
<accession>A0A975AEI2</accession>
<dbReference type="InterPro" id="IPR009012">
    <property type="entry name" value="GrpE_head"/>
</dbReference>
<keyword evidence="3 4" id="KW-0346">Stress response</keyword>
<protein>
    <recommendedName>
        <fullName evidence="3 4">Protein GrpE</fullName>
    </recommendedName>
    <alternativeName>
        <fullName evidence="3">HSP-70 cofactor</fullName>
    </alternativeName>
</protein>
<dbReference type="InterPro" id="IPR013805">
    <property type="entry name" value="GrpE_CC"/>
</dbReference>
<dbReference type="GO" id="GO:0005737">
    <property type="term" value="C:cytoplasm"/>
    <property type="evidence" value="ECO:0007669"/>
    <property type="project" value="UniProtKB-SubCell"/>
</dbReference>
<comment type="subunit">
    <text evidence="3">Homodimer.</text>
</comment>
<sequence>MSLKKSKDNYKEKYFRLMADIENIKLRYIRDIENIKKISCESAIRSFLPIIDSIELIYKNTSNEKIRSSIKVTLRITSTMFKNSNVSIINPNKFEKFNPLIHQAIVSIKMPVKENLIFSVLQKGYFIEKKLLRPALVSVTCK</sequence>
<evidence type="ECO:0000256" key="5">
    <source>
        <dbReference type="RuleBase" id="RU004478"/>
    </source>
</evidence>
<keyword evidence="3" id="KW-0963">Cytoplasm</keyword>
<dbReference type="Gene3D" id="2.30.22.10">
    <property type="entry name" value="Head domain of nucleotide exchange factor GrpE"/>
    <property type="match status" value="1"/>
</dbReference>
<dbReference type="HAMAP" id="MF_01151">
    <property type="entry name" value="GrpE"/>
    <property type="match status" value="1"/>
</dbReference>
<evidence type="ECO:0000256" key="3">
    <source>
        <dbReference type="HAMAP-Rule" id="MF_01151"/>
    </source>
</evidence>
<dbReference type="GO" id="GO:0051082">
    <property type="term" value="F:unfolded protein binding"/>
    <property type="evidence" value="ECO:0007669"/>
    <property type="project" value="TreeGrafter"/>
</dbReference>
<dbReference type="PROSITE" id="PS01071">
    <property type="entry name" value="GRPE"/>
    <property type="match status" value="1"/>
</dbReference>
<evidence type="ECO:0000313" key="6">
    <source>
        <dbReference type="EMBL" id="QSW37942.1"/>
    </source>
</evidence>
<evidence type="ECO:0000256" key="2">
    <source>
        <dbReference type="ARBA" id="ARBA00023186"/>
    </source>
</evidence>
<dbReference type="PANTHER" id="PTHR21237">
    <property type="entry name" value="GRPE PROTEIN"/>
    <property type="match status" value="1"/>
</dbReference>
<dbReference type="PRINTS" id="PR00773">
    <property type="entry name" value="GRPEPROTEIN"/>
</dbReference>
<name>A0A975AEI2_9PROT</name>